<dbReference type="EMBL" id="WLUB01000047">
    <property type="protein sequence ID" value="MTC35790.1"/>
    <property type="molecule type" value="Genomic_DNA"/>
</dbReference>
<accession>A0AAW9VDK2</accession>
<reference evidence="2 4" key="1">
    <citation type="submission" date="2019-10" db="EMBL/GenBank/DDBJ databases">
        <title>Comparative genomic analysis of Providencia.</title>
        <authorList>
            <person name="Yuan C."/>
            <person name="Wei Y."/>
            <person name="Yin Z."/>
        </authorList>
    </citation>
    <scope>NUCLEOTIDE SEQUENCE [LARGE SCALE GENOMIC DNA]</scope>
    <source>
        <strain evidence="4">wls1934</strain>
        <strain evidence="2">Wls1934</strain>
    </source>
</reference>
<evidence type="ECO:0000313" key="1">
    <source>
        <dbReference type="EMBL" id="MTC34011.1"/>
    </source>
</evidence>
<sequence length="320" mass="36431">MIFIKRNNSVDKLEDWELVANRESFTTSVDLSKKKLLDIFGYYELGEKKSCGIKSCRTPHKKGLLVVTEDGIETNIGHKCGTNIFGVQFEKLAAELINKVNYFKSLTAIKEAKTKVWDYYNKAATLTVGDRNLHWVAHKILDVKDVNIIGRSSYSQIMKLAGSGKDKITVSRRKSKEESDLDDVMKSNVYESDFVSDDDSSSDTKPKYENVVIGTLQHCDSVLIDYDVALIYERDIKQVIDTLNSCDPDKMHTNKLIALHNKVARLEERISFVTDRINKSRVFLTQKNFAAFAFKINGQRNVSFKDKERLSSFISSLPET</sequence>
<comment type="caution">
    <text evidence="2">The sequence shown here is derived from an EMBL/GenBank/DDBJ whole genome shotgun (WGS) entry which is preliminary data.</text>
</comment>
<dbReference type="EMBL" id="WLUB01000018">
    <property type="protein sequence ID" value="MTC34011.1"/>
    <property type="molecule type" value="Genomic_DNA"/>
</dbReference>
<evidence type="ECO:0000313" key="4">
    <source>
        <dbReference type="Proteomes" id="UP000449944"/>
    </source>
</evidence>
<evidence type="ECO:0000313" key="3">
    <source>
        <dbReference type="EMBL" id="MTC35790.1"/>
    </source>
</evidence>
<organism evidence="2 4">
    <name type="scientific">Providencia alcalifaciens</name>
    <dbReference type="NCBI Taxonomy" id="126385"/>
    <lineage>
        <taxon>Bacteria</taxon>
        <taxon>Pseudomonadati</taxon>
        <taxon>Pseudomonadota</taxon>
        <taxon>Gammaproteobacteria</taxon>
        <taxon>Enterobacterales</taxon>
        <taxon>Morganellaceae</taxon>
        <taxon>Providencia</taxon>
    </lineage>
</organism>
<dbReference type="Proteomes" id="UP000449944">
    <property type="component" value="Unassembled WGS sequence"/>
</dbReference>
<protein>
    <submittedName>
        <fullName evidence="2">Uncharacterized protein</fullName>
    </submittedName>
</protein>
<dbReference type="AlphaFoldDB" id="A0AAW9VDK2"/>
<evidence type="ECO:0000313" key="2">
    <source>
        <dbReference type="EMBL" id="MTC35783.1"/>
    </source>
</evidence>
<proteinExistence type="predicted"/>
<gene>
    <name evidence="1" type="ORF">GKR67_05215</name>
    <name evidence="2" type="ORF">GKR67_14315</name>
    <name evidence="3" type="ORF">GKR67_14350</name>
</gene>
<name>A0AAW9VDK2_9GAMM</name>
<dbReference type="EMBL" id="WLUB01000046">
    <property type="protein sequence ID" value="MTC35783.1"/>
    <property type="molecule type" value="Genomic_DNA"/>
</dbReference>